<gene>
    <name evidence="3" type="ORF">KCTCHS21_40800</name>
</gene>
<sequence length="135" mass="15345">MAYYGNLALRPERVEEQKVQPPIRNNNMGKNKVPSRRPIPLGEKLIYLVTIAVVVMVAGFIIYRYAQIYQINGQIQTKNKTYEQATVQTKELQREVEKLSDLDTIKKKATALGYVPVSEKIVVSKDDPNEVAIKP</sequence>
<evidence type="ECO:0000313" key="3">
    <source>
        <dbReference type="EMBL" id="BBI34681.1"/>
    </source>
</evidence>
<dbReference type="EMBL" id="AP019400">
    <property type="protein sequence ID" value="BBI34681.1"/>
    <property type="molecule type" value="Genomic_DNA"/>
</dbReference>
<keyword evidence="2" id="KW-0472">Membrane</keyword>
<dbReference type="AlphaFoldDB" id="A0A3T1D998"/>
<feature type="coiled-coil region" evidence="1">
    <location>
        <begin position="75"/>
        <end position="102"/>
    </location>
</feature>
<dbReference type="InterPro" id="IPR007060">
    <property type="entry name" value="FtsL/DivIC"/>
</dbReference>
<keyword evidence="2" id="KW-1133">Transmembrane helix</keyword>
<dbReference type="Pfam" id="PF04977">
    <property type="entry name" value="DivIC"/>
    <property type="match status" value="1"/>
</dbReference>
<keyword evidence="2" id="KW-0812">Transmembrane</keyword>
<protein>
    <recommendedName>
        <fullName evidence="5">Cell division protein FtsL</fullName>
    </recommendedName>
</protein>
<dbReference type="RefSeq" id="WP_130612404.1">
    <property type="nucleotide sequence ID" value="NZ_AP019400.1"/>
</dbReference>
<keyword evidence="4" id="KW-1185">Reference proteome</keyword>
<keyword evidence="1" id="KW-0175">Coiled coil</keyword>
<dbReference type="OrthoDB" id="2988583at2"/>
<evidence type="ECO:0000256" key="1">
    <source>
        <dbReference type="SAM" id="Coils"/>
    </source>
</evidence>
<evidence type="ECO:0008006" key="5">
    <source>
        <dbReference type="Google" id="ProtNLM"/>
    </source>
</evidence>
<organism evidence="3 4">
    <name type="scientific">Cohnella abietis</name>
    <dbReference type="NCBI Taxonomy" id="2507935"/>
    <lineage>
        <taxon>Bacteria</taxon>
        <taxon>Bacillati</taxon>
        <taxon>Bacillota</taxon>
        <taxon>Bacilli</taxon>
        <taxon>Bacillales</taxon>
        <taxon>Paenibacillaceae</taxon>
        <taxon>Cohnella</taxon>
    </lineage>
</organism>
<feature type="transmembrane region" description="Helical" evidence="2">
    <location>
        <begin position="45"/>
        <end position="66"/>
    </location>
</feature>
<dbReference type="KEGG" id="cohn:KCTCHS21_40800"/>
<name>A0A3T1D998_9BACL</name>
<proteinExistence type="predicted"/>
<evidence type="ECO:0000313" key="4">
    <source>
        <dbReference type="Proteomes" id="UP000289856"/>
    </source>
</evidence>
<reference evidence="3 4" key="1">
    <citation type="submission" date="2019-01" db="EMBL/GenBank/DDBJ databases">
        <title>Complete genome sequence of Cohnella hallensis HS21 isolated from Korean fir (Abies koreana) rhizospheric soil.</title>
        <authorList>
            <person name="Jiang L."/>
            <person name="Kang S.W."/>
            <person name="Kim S."/>
            <person name="Jung J."/>
            <person name="Kim C.Y."/>
            <person name="Kim D.H."/>
            <person name="Kim S.W."/>
            <person name="Lee J."/>
        </authorList>
    </citation>
    <scope>NUCLEOTIDE SEQUENCE [LARGE SCALE GENOMIC DNA]</scope>
    <source>
        <strain evidence="3 4">HS21</strain>
    </source>
</reference>
<accession>A0A3T1D998</accession>
<dbReference type="Proteomes" id="UP000289856">
    <property type="component" value="Chromosome"/>
</dbReference>
<evidence type="ECO:0000256" key="2">
    <source>
        <dbReference type="SAM" id="Phobius"/>
    </source>
</evidence>